<reference evidence="1" key="1">
    <citation type="submission" date="2022-06" db="EMBL/GenBank/DDBJ databases">
        <title>Phylogenomic reconstructions and comparative analyses of Kickxellomycotina fungi.</title>
        <authorList>
            <person name="Reynolds N.K."/>
            <person name="Stajich J.E."/>
            <person name="Barry K."/>
            <person name="Grigoriev I.V."/>
            <person name="Crous P."/>
            <person name="Smith M.E."/>
        </authorList>
    </citation>
    <scope>NUCLEOTIDE SEQUENCE</scope>
    <source>
        <strain evidence="1">RSA 2271</strain>
    </source>
</reference>
<sequence>MFSQAPPGFQGGADYRATGPGAGAGTTKHMEKIEKESILCMKIGIDKVLDVGRGKGYSVNIKKTPAYVRLLAISQVYGVLISGSPDGIVMFNADKAARAISEDQGDADLVEFPSSVGVVAVDMKARGLVTHVGLSGDSSRLFVAVSGGKLLMYDLVGLYNNPGAQPLREVSFDAEITDVRPNPASESQAVAVLLKSGEIVMFNYHTEMRSHFPKTETFTSMCWSPKGKQIACGTASGLIMQFTEGGQEKKRYERPPSTESTDHSDHGVLSLEWVETFVFLAMYGKPPGTSQSAAYGDESEAQESWIYIIQASKTSPPTYLANTENPLVPFGLVERHPQFYTSVINGWGESASTILFLSPADNLDTFVFGIGNGDEEKAAGIANAWCSWDLGEVYRVAQPLSKREASEDEELVDTGPLGLVVDYTNTIQVPPLDPE</sequence>
<dbReference type="Proteomes" id="UP001145114">
    <property type="component" value="Unassembled WGS sequence"/>
</dbReference>
<keyword evidence="2" id="KW-1185">Reference proteome</keyword>
<dbReference type="EMBL" id="JAMZIH010005574">
    <property type="protein sequence ID" value="KAJ1674957.1"/>
    <property type="molecule type" value="Genomic_DNA"/>
</dbReference>
<feature type="non-terminal residue" evidence="1">
    <location>
        <position position="435"/>
    </location>
</feature>
<evidence type="ECO:0000313" key="1">
    <source>
        <dbReference type="EMBL" id="KAJ1674957.1"/>
    </source>
</evidence>
<comment type="caution">
    <text evidence="1">The sequence shown here is derived from an EMBL/GenBank/DDBJ whole genome shotgun (WGS) entry which is preliminary data.</text>
</comment>
<accession>A0ACC1HFK5</accession>
<proteinExistence type="predicted"/>
<name>A0ACC1HFK5_9FUNG</name>
<organism evidence="1 2">
    <name type="scientific">Spiromyces aspiralis</name>
    <dbReference type="NCBI Taxonomy" id="68401"/>
    <lineage>
        <taxon>Eukaryota</taxon>
        <taxon>Fungi</taxon>
        <taxon>Fungi incertae sedis</taxon>
        <taxon>Zoopagomycota</taxon>
        <taxon>Kickxellomycotina</taxon>
        <taxon>Kickxellomycetes</taxon>
        <taxon>Kickxellales</taxon>
        <taxon>Kickxellaceae</taxon>
        <taxon>Spiromyces</taxon>
    </lineage>
</organism>
<evidence type="ECO:0000313" key="2">
    <source>
        <dbReference type="Proteomes" id="UP001145114"/>
    </source>
</evidence>
<gene>
    <name evidence="1" type="ORF">EV182_002220</name>
</gene>
<protein>
    <submittedName>
        <fullName evidence="1">Uncharacterized protein</fullName>
    </submittedName>
</protein>